<proteinExistence type="predicted"/>
<keyword evidence="2" id="KW-0805">Transcription regulation</keyword>
<keyword evidence="3" id="KW-0238">DNA-binding</keyword>
<organism evidence="7 8">
    <name type="scientific">Gossypium laxum</name>
    <dbReference type="NCBI Taxonomy" id="34288"/>
    <lineage>
        <taxon>Eukaryota</taxon>
        <taxon>Viridiplantae</taxon>
        <taxon>Streptophyta</taxon>
        <taxon>Embryophyta</taxon>
        <taxon>Tracheophyta</taxon>
        <taxon>Spermatophyta</taxon>
        <taxon>Magnoliopsida</taxon>
        <taxon>eudicotyledons</taxon>
        <taxon>Gunneridae</taxon>
        <taxon>Pentapetalae</taxon>
        <taxon>rosids</taxon>
        <taxon>malvids</taxon>
        <taxon>Malvales</taxon>
        <taxon>Malvaceae</taxon>
        <taxon>Malvoideae</taxon>
        <taxon>Gossypium</taxon>
    </lineage>
</organism>
<dbReference type="PROSITE" id="PS50066">
    <property type="entry name" value="MADS_BOX_2"/>
    <property type="match status" value="1"/>
</dbReference>
<evidence type="ECO:0000256" key="5">
    <source>
        <dbReference type="ARBA" id="ARBA00023242"/>
    </source>
</evidence>
<gene>
    <name evidence="7" type="ORF">Golax_024958</name>
</gene>
<dbReference type="Proteomes" id="UP000593574">
    <property type="component" value="Unassembled WGS sequence"/>
</dbReference>
<comment type="subcellular location">
    <subcellularLocation>
        <location evidence="1">Nucleus</location>
    </subcellularLocation>
</comment>
<dbReference type="SUPFAM" id="SSF55455">
    <property type="entry name" value="SRF-like"/>
    <property type="match status" value="1"/>
</dbReference>
<keyword evidence="8" id="KW-1185">Reference proteome</keyword>
<keyword evidence="4" id="KW-0804">Transcription</keyword>
<evidence type="ECO:0000256" key="2">
    <source>
        <dbReference type="ARBA" id="ARBA00023015"/>
    </source>
</evidence>
<keyword evidence="5" id="KW-0539">Nucleus</keyword>
<evidence type="ECO:0000256" key="3">
    <source>
        <dbReference type="ARBA" id="ARBA00023125"/>
    </source>
</evidence>
<dbReference type="Gene3D" id="3.40.1810.10">
    <property type="entry name" value="Transcription factor, MADS-box"/>
    <property type="match status" value="1"/>
</dbReference>
<comment type="caution">
    <text evidence="7">The sequence shown here is derived from an EMBL/GenBank/DDBJ whole genome shotgun (WGS) entry which is preliminary data.</text>
</comment>
<evidence type="ECO:0000256" key="1">
    <source>
        <dbReference type="ARBA" id="ARBA00004123"/>
    </source>
</evidence>
<sequence length="180" mass="20740">MTRKKINLVYITNDSTRKAAYKKRKKVLMRKVSYLSTLWEIDACAIMYNSYETQPEVWPSPMGVQQVLSKFNNIPKMEQSKMENQESFLSRRITKVAKQLKKNCKEIWEKEMIQCSTTFVANGSSVTHLNPQSASSSLSSSMVTLAPMMMVMPKAMSRTSTEEIRQTEVDNMEMMNNNNL</sequence>
<dbReference type="EMBL" id="JABEZV010000004">
    <property type="protein sequence ID" value="MBA0709947.1"/>
    <property type="molecule type" value="Genomic_DNA"/>
</dbReference>
<dbReference type="Pfam" id="PF00319">
    <property type="entry name" value="SRF-TF"/>
    <property type="match status" value="1"/>
</dbReference>
<dbReference type="GO" id="GO:0003677">
    <property type="term" value="F:DNA binding"/>
    <property type="evidence" value="ECO:0007669"/>
    <property type="project" value="UniProtKB-KW"/>
</dbReference>
<evidence type="ECO:0000259" key="6">
    <source>
        <dbReference type="PROSITE" id="PS50066"/>
    </source>
</evidence>
<dbReference type="GO" id="GO:0046983">
    <property type="term" value="F:protein dimerization activity"/>
    <property type="evidence" value="ECO:0007669"/>
    <property type="project" value="InterPro"/>
</dbReference>
<dbReference type="InterPro" id="IPR036879">
    <property type="entry name" value="TF_MADSbox_sf"/>
</dbReference>
<feature type="domain" description="MADS-box" evidence="6">
    <location>
        <begin position="1"/>
        <end position="50"/>
    </location>
</feature>
<reference evidence="7 8" key="1">
    <citation type="journal article" date="2019" name="Genome Biol. Evol.">
        <title>Insights into the evolution of the New World diploid cottons (Gossypium, subgenus Houzingenia) based on genome sequencing.</title>
        <authorList>
            <person name="Grover C.E."/>
            <person name="Arick M.A. 2nd"/>
            <person name="Thrash A."/>
            <person name="Conover J.L."/>
            <person name="Sanders W.S."/>
            <person name="Peterson D.G."/>
            <person name="Frelichowski J.E."/>
            <person name="Scheffler J.A."/>
            <person name="Scheffler B.E."/>
            <person name="Wendel J.F."/>
        </authorList>
    </citation>
    <scope>NUCLEOTIDE SEQUENCE [LARGE SCALE GENOMIC DNA]</scope>
    <source>
        <strain evidence="7">4</strain>
        <tissue evidence="7">Leaf</tissue>
    </source>
</reference>
<evidence type="ECO:0000256" key="4">
    <source>
        <dbReference type="ARBA" id="ARBA00023163"/>
    </source>
</evidence>
<evidence type="ECO:0000313" key="8">
    <source>
        <dbReference type="Proteomes" id="UP000593574"/>
    </source>
</evidence>
<protein>
    <recommendedName>
        <fullName evidence="6">MADS-box domain-containing protein</fullName>
    </recommendedName>
</protein>
<dbReference type="SMART" id="SM00432">
    <property type="entry name" value="MADS"/>
    <property type="match status" value="1"/>
</dbReference>
<dbReference type="GO" id="GO:0005634">
    <property type="term" value="C:nucleus"/>
    <property type="evidence" value="ECO:0007669"/>
    <property type="project" value="UniProtKB-SubCell"/>
</dbReference>
<dbReference type="InterPro" id="IPR002100">
    <property type="entry name" value="TF_MADSbox"/>
</dbReference>
<dbReference type="AlphaFoldDB" id="A0A7J8ZDN5"/>
<evidence type="ECO:0000313" key="7">
    <source>
        <dbReference type="EMBL" id="MBA0709947.1"/>
    </source>
</evidence>
<accession>A0A7J8ZDN5</accession>
<name>A0A7J8ZDN5_9ROSI</name>